<reference evidence="3" key="3">
    <citation type="journal article" date="2021" name="bioRxiv">
        <title>Bilateral symmetry of linear streptomycete chromosomes.</title>
        <authorList>
            <person name="Algora-Gallardo L."/>
            <person name="Schniete J.K."/>
            <person name="Mark D.R."/>
            <person name="Hunter I.S."/>
            <person name="Herron P.R."/>
        </authorList>
    </citation>
    <scope>NUCLEOTIDE SEQUENCE</scope>
    <source>
        <strain evidence="3">ATCC 10970</strain>
    </source>
</reference>
<dbReference type="InterPro" id="IPR019734">
    <property type="entry name" value="TPR_rpt"/>
</dbReference>
<keyword evidence="1" id="KW-0802">TPR repeat</keyword>
<feature type="repeat" description="TPR" evidence="1">
    <location>
        <begin position="581"/>
        <end position="614"/>
    </location>
</feature>
<dbReference type="Gene3D" id="2.40.50.140">
    <property type="entry name" value="Nucleic acid-binding proteins"/>
    <property type="match status" value="1"/>
</dbReference>
<reference evidence="3" key="2">
    <citation type="submission" date="2020-01" db="EMBL/GenBank/DDBJ databases">
        <authorList>
            <person name="Algora L."/>
            <person name="Schniete J.K."/>
            <person name="MacFadyen A."/>
            <person name="Hoskisson P.A."/>
            <person name="Hunter I.S."/>
            <person name="Herron P.R."/>
        </authorList>
    </citation>
    <scope>NUCLEOTIDE SEQUENCE</scope>
    <source>
        <strain evidence="3">ATCC 10970</strain>
    </source>
</reference>
<sequence>MSSSATRLTCFALLSAIEEDLRAAILGVCDAADDARSILSSKRYEKVILRQPKEANASSTSVASLVQLLDFADAYEVLSRLKSRLPEDHQATVSRFAPHLSALTQVRNRVAHTRPMEIDDLPTVHDVAKEICASSKSHWSNVCEVLRKLEDDPSYVLGLTISLVADPDNAPQHNLPAPEFDETGFFGRRKELDRIKKVIKGAYPVVSVLGDGGIGKTSIALKAAYELLDDPKVDFDAFVWVTAKATSLTVNEIQRISGAIETSLGLFTSAAEQLGGKTAARASDPIEEVLSYLEHFRVLLILDNLETVLDQRLRDFLLDIPTGSKVIVTSRIGLGIENPVALSPLSDDDSTRLLYTLTRVRDVRALQGLPSTNISSMVRAMKGHPLYIRWFVAGVQAGKRPEELFNGNKLLLDFCMSNVYQYLNDEARSVLRSMQVLPGRRSQGELAFLNSYSASSIQSSLLELMKTNFVQMQGASGGETSVTTYRLTEFGKQYLDKHHAVKATDRTQFESRSNELTELGTALQAESTASPYDPKTIDIQGSGDYSVAQILRKALREYDRSEFDKALASCREAQTLAPTYHEAWRAEAFIHVGRKDLADARAAYEQAYELAPDSATLNYFYGSFLVDESVDYQQGLELLQRAAVLAEVPPAVINQITWAHIQLRDYAAAVVSTSHALSLKPTRDDGSVAVTMGARAAVYGTQQHLEHLRTGEAVETIEAAVEIAESARLEILHGETSDRLVQLIDLAEDIGENSDEEFMAVSCRNFAARLRDRLRALDAELLTRRVGNLKAVRDDRKFGFVRSWGREYFFHLSDLQAESDWSYLLEGVPVAFTPDEENERGPRATQLRWLG</sequence>
<dbReference type="Gene3D" id="3.40.50.300">
    <property type="entry name" value="P-loop containing nucleotide triphosphate hydrolases"/>
    <property type="match status" value="1"/>
</dbReference>
<dbReference type="SMART" id="SM00028">
    <property type="entry name" value="TPR"/>
    <property type="match status" value="3"/>
</dbReference>
<accession>A0A8A1UWM5</accession>
<dbReference type="InterPro" id="IPR011990">
    <property type="entry name" value="TPR-like_helical_dom_sf"/>
</dbReference>
<protein>
    <submittedName>
        <fullName evidence="3">AAA family ATPase</fullName>
    </submittedName>
</protein>
<evidence type="ECO:0000313" key="4">
    <source>
        <dbReference type="Proteomes" id="UP000011074"/>
    </source>
</evidence>
<dbReference type="SUPFAM" id="SSF52540">
    <property type="entry name" value="P-loop containing nucleoside triphosphate hydrolases"/>
    <property type="match status" value="1"/>
</dbReference>
<dbReference type="InterPro" id="IPR002182">
    <property type="entry name" value="NB-ARC"/>
</dbReference>
<dbReference type="PANTHER" id="PTHR47691:SF3">
    <property type="entry name" value="HTH-TYPE TRANSCRIPTIONAL REGULATOR RV0890C-RELATED"/>
    <property type="match status" value="1"/>
</dbReference>
<dbReference type="PRINTS" id="PR00364">
    <property type="entry name" value="DISEASERSIST"/>
</dbReference>
<dbReference type="InterPro" id="IPR002059">
    <property type="entry name" value="CSP_DNA-bd"/>
</dbReference>
<dbReference type="PANTHER" id="PTHR47691">
    <property type="entry name" value="REGULATOR-RELATED"/>
    <property type="match status" value="1"/>
</dbReference>
<evidence type="ECO:0000256" key="1">
    <source>
        <dbReference type="PROSITE-ProRule" id="PRU00339"/>
    </source>
</evidence>
<dbReference type="GO" id="GO:0003676">
    <property type="term" value="F:nucleic acid binding"/>
    <property type="evidence" value="ECO:0007669"/>
    <property type="project" value="InterPro"/>
</dbReference>
<dbReference type="InterPro" id="IPR012340">
    <property type="entry name" value="NA-bd_OB-fold"/>
</dbReference>
<name>A0A8A1UWM5_STRR1</name>
<feature type="domain" description="CSD" evidence="2">
    <location>
        <begin position="784"/>
        <end position="849"/>
    </location>
</feature>
<reference evidence="3" key="1">
    <citation type="submission" date="2012-12" db="EMBL/GenBank/DDBJ databases">
        <authorList>
            <person name="Pethick F.E."/>
            <person name="MacFadyen A.C."/>
            <person name="Tang Z."/>
            <person name="Sangal V."/>
            <person name="Tze-Tze L."/>
            <person name="Chu J."/>
            <person name="Guo M."/>
            <person name="Kirby R."/>
            <person name="Hoskisson P.A."/>
            <person name="Herron P.R."/>
            <person name="Hunter I.S."/>
        </authorList>
    </citation>
    <scope>NUCLEOTIDE SEQUENCE</scope>
    <source>
        <strain evidence="3">ATCC 10970</strain>
    </source>
</reference>
<dbReference type="GO" id="GO:0043531">
    <property type="term" value="F:ADP binding"/>
    <property type="evidence" value="ECO:0007669"/>
    <property type="project" value="InterPro"/>
</dbReference>
<evidence type="ECO:0000313" key="3">
    <source>
        <dbReference type="EMBL" id="QST82465.1"/>
    </source>
</evidence>
<dbReference type="InterPro" id="IPR027417">
    <property type="entry name" value="P-loop_NTPase"/>
</dbReference>
<dbReference type="PROSITE" id="PS50005">
    <property type="entry name" value="TPR"/>
    <property type="match status" value="1"/>
</dbReference>
<dbReference type="SUPFAM" id="SSF48452">
    <property type="entry name" value="TPR-like"/>
    <property type="match status" value="1"/>
</dbReference>
<dbReference type="Proteomes" id="UP000011074">
    <property type="component" value="Chromosome"/>
</dbReference>
<dbReference type="PROSITE" id="PS51857">
    <property type="entry name" value="CSD_2"/>
    <property type="match status" value="1"/>
</dbReference>
<evidence type="ECO:0000259" key="2">
    <source>
        <dbReference type="PROSITE" id="PS51857"/>
    </source>
</evidence>
<dbReference type="AlphaFoldDB" id="A0A8A1UWM5"/>
<dbReference type="Gene3D" id="1.25.40.10">
    <property type="entry name" value="Tetratricopeptide repeat domain"/>
    <property type="match status" value="1"/>
</dbReference>
<dbReference type="Pfam" id="PF00931">
    <property type="entry name" value="NB-ARC"/>
    <property type="match status" value="1"/>
</dbReference>
<organism evidence="3 4">
    <name type="scientific">Streptomyces rimosus subsp. rimosus (strain ATCC 10970 / DSM 40260 / JCM 4667 / NRRL 2234)</name>
    <dbReference type="NCBI Taxonomy" id="1265868"/>
    <lineage>
        <taxon>Bacteria</taxon>
        <taxon>Bacillati</taxon>
        <taxon>Actinomycetota</taxon>
        <taxon>Actinomycetes</taxon>
        <taxon>Kitasatosporales</taxon>
        <taxon>Streptomycetaceae</taxon>
        <taxon>Streptomyces</taxon>
    </lineage>
</organism>
<gene>
    <name evidence="3" type="ORF">SRIM_021925</name>
</gene>
<proteinExistence type="predicted"/>
<dbReference type="EMBL" id="CP048261">
    <property type="protein sequence ID" value="QST82465.1"/>
    <property type="molecule type" value="Genomic_DNA"/>
</dbReference>